<evidence type="ECO:0008006" key="4">
    <source>
        <dbReference type="Google" id="ProtNLM"/>
    </source>
</evidence>
<dbReference type="CDD" id="cd13520">
    <property type="entry name" value="PBP2_TAXI_TRAP"/>
    <property type="match status" value="1"/>
</dbReference>
<protein>
    <recommendedName>
        <fullName evidence="4">C4-dicarboxylate ABC transporter substrate-binding protein</fullName>
    </recommendedName>
</protein>
<keyword evidence="1" id="KW-0732">Signal</keyword>
<dbReference type="RefSeq" id="WP_181550142.1">
    <property type="nucleotide sequence ID" value="NZ_JACDUS010000002.1"/>
</dbReference>
<organism evidence="2 3">
    <name type="scientific">Desulfosalsimonas propionicica</name>
    <dbReference type="NCBI Taxonomy" id="332175"/>
    <lineage>
        <taxon>Bacteria</taxon>
        <taxon>Pseudomonadati</taxon>
        <taxon>Thermodesulfobacteriota</taxon>
        <taxon>Desulfobacteria</taxon>
        <taxon>Desulfobacterales</taxon>
        <taxon>Desulfosalsimonadaceae</taxon>
        <taxon>Desulfosalsimonas</taxon>
    </lineage>
</organism>
<comment type="caution">
    <text evidence="2">The sequence shown here is derived from an EMBL/GenBank/DDBJ whole genome shotgun (WGS) entry which is preliminary data.</text>
</comment>
<dbReference type="Pfam" id="PF16868">
    <property type="entry name" value="NMT1_3"/>
    <property type="match status" value="1"/>
</dbReference>
<reference evidence="2 3" key="1">
    <citation type="submission" date="2020-07" db="EMBL/GenBank/DDBJ databases">
        <title>Genomic Encyclopedia of Type Strains, Phase IV (KMG-IV): sequencing the most valuable type-strain genomes for metagenomic binning, comparative biology and taxonomic classification.</title>
        <authorList>
            <person name="Goeker M."/>
        </authorList>
    </citation>
    <scope>NUCLEOTIDE SEQUENCE [LARGE SCALE GENOMIC DNA]</scope>
    <source>
        <strain evidence="2 3">DSM 17721</strain>
    </source>
</reference>
<gene>
    <name evidence="2" type="ORF">HNR65_000778</name>
</gene>
<dbReference type="PANTHER" id="PTHR42941:SF1">
    <property type="entry name" value="SLL1037 PROTEIN"/>
    <property type="match status" value="1"/>
</dbReference>
<name>A0A7W0HJR1_9BACT</name>
<accession>A0A7W0HJR1</accession>
<evidence type="ECO:0000313" key="2">
    <source>
        <dbReference type="EMBL" id="MBA2880460.1"/>
    </source>
</evidence>
<dbReference type="SUPFAM" id="SSF53850">
    <property type="entry name" value="Periplasmic binding protein-like II"/>
    <property type="match status" value="1"/>
</dbReference>
<dbReference type="InterPro" id="IPR011852">
    <property type="entry name" value="TRAP_TAXI"/>
</dbReference>
<dbReference type="EMBL" id="JACDUS010000002">
    <property type="protein sequence ID" value="MBA2880460.1"/>
    <property type="molecule type" value="Genomic_DNA"/>
</dbReference>
<dbReference type="PANTHER" id="PTHR42941">
    <property type="entry name" value="SLL1037 PROTEIN"/>
    <property type="match status" value="1"/>
</dbReference>
<proteinExistence type="predicted"/>
<evidence type="ECO:0000313" key="3">
    <source>
        <dbReference type="Proteomes" id="UP000525298"/>
    </source>
</evidence>
<dbReference type="NCBIfam" id="TIGR02122">
    <property type="entry name" value="TRAP_TAXI"/>
    <property type="match status" value="1"/>
</dbReference>
<feature type="chain" id="PRO_5030891058" description="C4-dicarboxylate ABC transporter substrate-binding protein" evidence="1">
    <location>
        <begin position="22"/>
        <end position="329"/>
    </location>
</feature>
<dbReference type="AlphaFoldDB" id="A0A7W0HJR1"/>
<dbReference type="Proteomes" id="UP000525298">
    <property type="component" value="Unassembled WGS sequence"/>
</dbReference>
<feature type="signal peptide" evidence="1">
    <location>
        <begin position="1"/>
        <end position="21"/>
    </location>
</feature>
<keyword evidence="3" id="KW-1185">Reference proteome</keyword>
<dbReference type="Gene3D" id="3.40.190.10">
    <property type="entry name" value="Periplasmic binding protein-like II"/>
    <property type="match status" value="2"/>
</dbReference>
<sequence length="329" mass="35743">MRKSSLLLLFAAFTLCFSLFAADGQAKSAFVSIGGGPTGGTFNYFANGISIFAPKQLDGIRMSPEGSGGSVENVRRVHSGDFDFGISYAVDIGLGAEGKLPQDEKVYDKVRCIGYLYGAPAQLVVRADSDYKSAMDLKGKRVAVGNAGSGAATSAERFFRHIGVWENFNPQFLGYSTAASAFQDGKIEAFWVLVGYPNASVIEAATQTRIRLIDVGVDAEKTGFYDAYAYAPTTIPAGTYPDQEKDCHTFQDSTLLTTRADVDDEIVYNITRVIWSEKGLEFMRQAHGAAKEMSLENNFKNASRPLAKGAAKFWNEKGRQIPPELKPVD</sequence>
<evidence type="ECO:0000256" key="1">
    <source>
        <dbReference type="SAM" id="SignalP"/>
    </source>
</evidence>